<dbReference type="InterPro" id="IPR013766">
    <property type="entry name" value="Thioredoxin_domain"/>
</dbReference>
<dbReference type="OrthoDB" id="35385at2157"/>
<feature type="site" description="Contributes to redox potential value" evidence="5">
    <location>
        <position position="15"/>
    </location>
</feature>
<feature type="domain" description="Thioredoxin" evidence="7">
    <location>
        <begin position="1"/>
        <end position="88"/>
    </location>
</feature>
<dbReference type="InterPro" id="IPR036249">
    <property type="entry name" value="Thioredoxin-like_sf"/>
</dbReference>
<feature type="active site" description="Nucleophile" evidence="5">
    <location>
        <position position="16"/>
    </location>
</feature>
<dbReference type="GO" id="GO:0015035">
    <property type="term" value="F:protein-disulfide reductase activity"/>
    <property type="evidence" value="ECO:0007669"/>
    <property type="project" value="InterPro"/>
</dbReference>
<dbReference type="Proteomes" id="UP000236755">
    <property type="component" value="Unassembled WGS sequence"/>
</dbReference>
<dbReference type="InterPro" id="IPR005746">
    <property type="entry name" value="Thioredoxin"/>
</dbReference>
<feature type="site" description="Deprotonates C-terminal active site Cys" evidence="5">
    <location>
        <position position="7"/>
    </location>
</feature>
<keyword evidence="2" id="KW-0249">Electron transport</keyword>
<dbReference type="Pfam" id="PF00085">
    <property type="entry name" value="Thioredoxin"/>
    <property type="match status" value="1"/>
</dbReference>
<dbReference type="AlphaFoldDB" id="A0A1H3X2G2"/>
<evidence type="ECO:0000256" key="2">
    <source>
        <dbReference type="ARBA" id="ARBA00022982"/>
    </source>
</evidence>
<evidence type="ECO:0000313" key="9">
    <source>
        <dbReference type="Proteomes" id="UP000236755"/>
    </source>
</evidence>
<feature type="active site" description="Nucleophile" evidence="5">
    <location>
        <position position="13"/>
    </location>
</feature>
<feature type="disulfide bond" description="Redox-active" evidence="6">
    <location>
        <begin position="13"/>
        <end position="16"/>
    </location>
</feature>
<evidence type="ECO:0000259" key="7">
    <source>
        <dbReference type="PROSITE" id="PS51352"/>
    </source>
</evidence>
<dbReference type="RefSeq" id="WP_092633078.1">
    <property type="nucleotide sequence ID" value="NZ_FNQT01000001.1"/>
</dbReference>
<evidence type="ECO:0000256" key="3">
    <source>
        <dbReference type="ARBA" id="ARBA00023157"/>
    </source>
</evidence>
<keyword evidence="4 6" id="KW-0676">Redox-active center</keyword>
<dbReference type="GO" id="GO:0005737">
    <property type="term" value="C:cytoplasm"/>
    <property type="evidence" value="ECO:0007669"/>
    <property type="project" value="TreeGrafter"/>
</dbReference>
<accession>A0A1H3X2G2</accession>
<keyword evidence="9" id="KW-1185">Reference proteome</keyword>
<feature type="site" description="Contributes to redox potential value" evidence="5">
    <location>
        <position position="14"/>
    </location>
</feature>
<evidence type="ECO:0000313" key="8">
    <source>
        <dbReference type="EMBL" id="SDZ93595.1"/>
    </source>
</evidence>
<reference evidence="8 9" key="1">
    <citation type="submission" date="2016-10" db="EMBL/GenBank/DDBJ databases">
        <authorList>
            <person name="de Groot N.N."/>
        </authorList>
    </citation>
    <scope>NUCLEOTIDE SEQUENCE [LARGE SCALE GENOMIC DNA]</scope>
    <source>
        <strain evidence="8 9">CGMCC 1.8712</strain>
    </source>
</reference>
<proteinExistence type="predicted"/>
<keyword evidence="3 6" id="KW-1015">Disulfide bond</keyword>
<dbReference type="PROSITE" id="PS51352">
    <property type="entry name" value="THIOREDOXIN_2"/>
    <property type="match status" value="1"/>
</dbReference>
<evidence type="ECO:0000256" key="6">
    <source>
        <dbReference type="PIRSR" id="PIRSR000077-4"/>
    </source>
</evidence>
<dbReference type="Gene3D" id="3.40.30.10">
    <property type="entry name" value="Glutaredoxin"/>
    <property type="match status" value="1"/>
</dbReference>
<dbReference type="EMBL" id="FNQT01000001">
    <property type="protein sequence ID" value="SDZ93595.1"/>
    <property type="molecule type" value="Genomic_DNA"/>
</dbReference>
<dbReference type="SUPFAM" id="SSF52833">
    <property type="entry name" value="Thioredoxin-like"/>
    <property type="match status" value="1"/>
</dbReference>
<dbReference type="PANTHER" id="PTHR45663">
    <property type="entry name" value="GEO12009P1"/>
    <property type="match status" value="1"/>
</dbReference>
<dbReference type="InterPro" id="IPR017937">
    <property type="entry name" value="Thioredoxin_CS"/>
</dbReference>
<gene>
    <name evidence="8" type="ORF">SAMN04488065_1314</name>
</gene>
<organism evidence="8 9">
    <name type="scientific">Haloplanus vescus</name>
    <dbReference type="NCBI Taxonomy" id="555874"/>
    <lineage>
        <taxon>Archaea</taxon>
        <taxon>Methanobacteriati</taxon>
        <taxon>Methanobacteriota</taxon>
        <taxon>Stenosarchaea group</taxon>
        <taxon>Halobacteria</taxon>
        <taxon>Halobacteriales</taxon>
        <taxon>Haloferacaceae</taxon>
        <taxon>Haloplanus</taxon>
    </lineage>
</organism>
<dbReference type="PIRSF" id="PIRSF000077">
    <property type="entry name" value="Thioredoxin"/>
    <property type="match status" value="1"/>
</dbReference>
<dbReference type="PANTHER" id="PTHR45663:SF11">
    <property type="entry name" value="GEO12009P1"/>
    <property type="match status" value="1"/>
</dbReference>
<name>A0A1H3X2G2_9EURY</name>
<dbReference type="STRING" id="555874.SAMN04488065_1314"/>
<keyword evidence="1" id="KW-0813">Transport</keyword>
<protein>
    <submittedName>
        <fullName evidence="8">Thioredoxin</fullName>
    </submittedName>
</protein>
<dbReference type="PROSITE" id="PS00194">
    <property type="entry name" value="THIOREDOXIN_1"/>
    <property type="match status" value="1"/>
</dbReference>
<sequence length="88" mass="9838">MTVRLLDFYADWCGPCDAQEPILEEILDDYGSVEFEKIDVEQDQDTANAYQVQSLPTVVVENDDGVVEQFVGVTQRPDIEDALQRAGA</sequence>
<evidence type="ECO:0000256" key="4">
    <source>
        <dbReference type="ARBA" id="ARBA00023284"/>
    </source>
</evidence>
<evidence type="ECO:0000256" key="5">
    <source>
        <dbReference type="PIRSR" id="PIRSR000077-1"/>
    </source>
</evidence>
<evidence type="ECO:0000256" key="1">
    <source>
        <dbReference type="ARBA" id="ARBA00022448"/>
    </source>
</evidence>
<dbReference type="CDD" id="cd02947">
    <property type="entry name" value="TRX_family"/>
    <property type="match status" value="1"/>
</dbReference>